<dbReference type="Pfam" id="PF26419">
    <property type="entry name" value="DUF8114"/>
    <property type="match status" value="1"/>
</dbReference>
<proteinExistence type="predicted"/>
<feature type="compositionally biased region" description="Basic and acidic residues" evidence="1">
    <location>
        <begin position="147"/>
        <end position="178"/>
    </location>
</feature>
<evidence type="ECO:0000313" key="2">
    <source>
        <dbReference type="EMBL" id="MFD1641611.1"/>
    </source>
</evidence>
<feature type="compositionally biased region" description="Acidic residues" evidence="1">
    <location>
        <begin position="179"/>
        <end position="189"/>
    </location>
</feature>
<sequence length="198" mass="22757">MAKVSVGLRGWRFEESEIFTDNEEFKPLEEIPEDPRQRLLRLSRLVEQPCDACYLIHGEADKQRCNPSAFVYGEPMDEVVLCADHEPEFIYWYQNDGGSELRGEPEFADSFHSWFADGNRAPEGFGGVDHVETDPEGLPEPPSPEELQERLEADYERSEIDLREYMDEANKSTEAADRIDDEELDELDLDTSYPTGDE</sequence>
<evidence type="ECO:0000313" key="3">
    <source>
        <dbReference type="Proteomes" id="UP001597052"/>
    </source>
</evidence>
<dbReference type="EMBL" id="JBHUDM010000002">
    <property type="protein sequence ID" value="MFD1641611.1"/>
    <property type="molecule type" value="Genomic_DNA"/>
</dbReference>
<dbReference type="RefSeq" id="WP_256396789.1">
    <property type="nucleotide sequence ID" value="NZ_JANHDJ010000005.1"/>
</dbReference>
<dbReference type="Proteomes" id="UP001597052">
    <property type="component" value="Unassembled WGS sequence"/>
</dbReference>
<reference evidence="2 3" key="1">
    <citation type="journal article" date="2019" name="Int. J. Syst. Evol. Microbiol.">
        <title>The Global Catalogue of Microorganisms (GCM) 10K type strain sequencing project: providing services to taxonomists for standard genome sequencing and annotation.</title>
        <authorList>
            <consortium name="The Broad Institute Genomics Platform"/>
            <consortium name="The Broad Institute Genome Sequencing Center for Infectious Disease"/>
            <person name="Wu L."/>
            <person name="Ma J."/>
        </authorList>
    </citation>
    <scope>NUCLEOTIDE SEQUENCE [LARGE SCALE GENOMIC DNA]</scope>
    <source>
        <strain evidence="2 3">CGMCC 1.10593</strain>
    </source>
</reference>
<name>A0ABD6D9H8_9EURY</name>
<comment type="caution">
    <text evidence="2">The sequence shown here is derived from an EMBL/GenBank/DDBJ whole genome shotgun (WGS) entry which is preliminary data.</text>
</comment>
<protein>
    <submittedName>
        <fullName evidence="2">Uncharacterized protein</fullName>
    </submittedName>
</protein>
<dbReference type="InterPro" id="IPR058427">
    <property type="entry name" value="DUF8114"/>
</dbReference>
<organism evidence="2 3">
    <name type="scientific">Halohasta litorea</name>
    <dbReference type="NCBI Taxonomy" id="869891"/>
    <lineage>
        <taxon>Archaea</taxon>
        <taxon>Methanobacteriati</taxon>
        <taxon>Methanobacteriota</taxon>
        <taxon>Stenosarchaea group</taxon>
        <taxon>Halobacteria</taxon>
        <taxon>Halobacteriales</taxon>
        <taxon>Haloferacaceae</taxon>
        <taxon>Halohasta</taxon>
    </lineage>
</organism>
<gene>
    <name evidence="2" type="ORF">ACFSBW_06960</name>
</gene>
<accession>A0ABD6D9H8</accession>
<feature type="region of interest" description="Disordered" evidence="1">
    <location>
        <begin position="124"/>
        <end position="198"/>
    </location>
</feature>
<dbReference type="AlphaFoldDB" id="A0ABD6D9H8"/>
<evidence type="ECO:0000256" key="1">
    <source>
        <dbReference type="SAM" id="MobiDB-lite"/>
    </source>
</evidence>
<keyword evidence="3" id="KW-1185">Reference proteome</keyword>